<dbReference type="PANTHER" id="PTHR14969">
    <property type="entry name" value="SPHINGOSINE-1-PHOSPHATE PHOSPHOHYDROLASE"/>
    <property type="match status" value="1"/>
</dbReference>
<dbReference type="SMART" id="SM00014">
    <property type="entry name" value="acidPPc"/>
    <property type="match status" value="1"/>
</dbReference>
<organism evidence="3 4">
    <name type="scientific">Sphingorhabdus profundilacus</name>
    <dbReference type="NCBI Taxonomy" id="2509718"/>
    <lineage>
        <taxon>Bacteria</taxon>
        <taxon>Pseudomonadati</taxon>
        <taxon>Pseudomonadota</taxon>
        <taxon>Alphaproteobacteria</taxon>
        <taxon>Sphingomonadales</taxon>
        <taxon>Sphingomonadaceae</taxon>
        <taxon>Sphingorhabdus</taxon>
    </lineage>
</organism>
<dbReference type="SUPFAM" id="SSF48317">
    <property type="entry name" value="Acid phosphatase/Vanadium-dependent haloperoxidase"/>
    <property type="match status" value="1"/>
</dbReference>
<name>A0A6I4LVQ4_9SPHN</name>
<comment type="caution">
    <text evidence="3">The sequence shown here is derived from an EMBL/GenBank/DDBJ whole genome shotgun (WGS) entry which is preliminary data.</text>
</comment>
<sequence length="217" mass="23644">MLTLPIRLLSAALLLFALVIGLGFAVDDGHFRAFDLTVSDALNMQRGVTPEWLILTMQGVSWIGGGAQRYVIVAILTLALWRWWGWGAALAMGLTTLVSAFTSDVMKAFFGRVRPDLVPQLDIIHSPAFPSGHSNNAAVVYILFIMLVPQARHPLWRAAAAVMIVLTGISRIMLGVHWPTDVLGGWMLGTSFALAAAAIIAYRQRQRTAHFPSVLSP</sequence>
<dbReference type="InterPro" id="IPR036938">
    <property type="entry name" value="PAP2/HPO_sf"/>
</dbReference>
<keyword evidence="1" id="KW-1133">Transmembrane helix</keyword>
<keyword evidence="4" id="KW-1185">Reference proteome</keyword>
<keyword evidence="1" id="KW-0472">Membrane</keyword>
<dbReference type="OrthoDB" id="9801622at2"/>
<keyword evidence="1" id="KW-0812">Transmembrane</keyword>
<dbReference type="CDD" id="cd03392">
    <property type="entry name" value="PAP2_like_2"/>
    <property type="match status" value="1"/>
</dbReference>
<dbReference type="PANTHER" id="PTHR14969:SF13">
    <property type="entry name" value="AT30094P"/>
    <property type="match status" value="1"/>
</dbReference>
<evidence type="ECO:0000313" key="4">
    <source>
        <dbReference type="Proteomes" id="UP000471147"/>
    </source>
</evidence>
<feature type="transmembrane region" description="Helical" evidence="1">
    <location>
        <begin position="130"/>
        <end position="148"/>
    </location>
</feature>
<protein>
    <submittedName>
        <fullName evidence="3">Phosphatase PAP2 family protein</fullName>
    </submittedName>
</protein>
<feature type="transmembrane region" description="Helical" evidence="1">
    <location>
        <begin position="182"/>
        <end position="202"/>
    </location>
</feature>
<feature type="transmembrane region" description="Helical" evidence="1">
    <location>
        <begin position="155"/>
        <end position="176"/>
    </location>
</feature>
<dbReference type="Pfam" id="PF01569">
    <property type="entry name" value="PAP2"/>
    <property type="match status" value="1"/>
</dbReference>
<dbReference type="AlphaFoldDB" id="A0A6I4LVQ4"/>
<evidence type="ECO:0000256" key="1">
    <source>
        <dbReference type="SAM" id="Phobius"/>
    </source>
</evidence>
<feature type="domain" description="Phosphatidic acid phosphatase type 2/haloperoxidase" evidence="2">
    <location>
        <begin position="89"/>
        <end position="197"/>
    </location>
</feature>
<dbReference type="InterPro" id="IPR000326">
    <property type="entry name" value="PAP2/HPO"/>
</dbReference>
<reference evidence="3 4" key="1">
    <citation type="submission" date="2019-01" db="EMBL/GenBank/DDBJ databases">
        <title>Sphingorhabdus lacus sp.nov., isolated from an oligotrophic freshwater lake.</title>
        <authorList>
            <person name="Park M."/>
        </authorList>
    </citation>
    <scope>NUCLEOTIDE SEQUENCE [LARGE SCALE GENOMIC DNA]</scope>
    <source>
        <strain evidence="3 4">IMCC26285</strain>
    </source>
</reference>
<gene>
    <name evidence="3" type="ORF">EUU23_04370</name>
</gene>
<accession>A0A6I4LVQ4</accession>
<feature type="transmembrane region" description="Helical" evidence="1">
    <location>
        <begin position="88"/>
        <end position="110"/>
    </location>
</feature>
<dbReference type="Gene3D" id="1.20.144.10">
    <property type="entry name" value="Phosphatidic acid phosphatase type 2/haloperoxidase"/>
    <property type="match status" value="1"/>
</dbReference>
<proteinExistence type="predicted"/>
<dbReference type="RefSeq" id="WP_160352875.1">
    <property type="nucleotide sequence ID" value="NZ_SDWJ01000001.1"/>
</dbReference>
<dbReference type="EMBL" id="SDWJ01000001">
    <property type="protein sequence ID" value="MVZ96939.1"/>
    <property type="molecule type" value="Genomic_DNA"/>
</dbReference>
<dbReference type="Proteomes" id="UP000471147">
    <property type="component" value="Unassembled WGS sequence"/>
</dbReference>
<evidence type="ECO:0000313" key="3">
    <source>
        <dbReference type="EMBL" id="MVZ96939.1"/>
    </source>
</evidence>
<evidence type="ECO:0000259" key="2">
    <source>
        <dbReference type="SMART" id="SM00014"/>
    </source>
</evidence>